<keyword evidence="15" id="KW-1185">Reference proteome</keyword>
<evidence type="ECO:0000256" key="12">
    <source>
        <dbReference type="PIRNR" id="PIRNR006446"/>
    </source>
</evidence>
<evidence type="ECO:0000256" key="11">
    <source>
        <dbReference type="ARBA" id="ARBA00023136"/>
    </source>
</evidence>
<dbReference type="GO" id="GO:0046872">
    <property type="term" value="F:metal ion binding"/>
    <property type="evidence" value="ECO:0007669"/>
    <property type="project" value="UniProtKB-UniRule"/>
</dbReference>
<accession>A0AAF0BV91</accession>
<feature type="transmembrane region" description="Helical" evidence="12">
    <location>
        <begin position="57"/>
        <end position="83"/>
    </location>
</feature>
<protein>
    <submittedName>
        <fullName evidence="14">Cytochrome ubiquinol oxidase subunit I</fullName>
    </submittedName>
</protein>
<keyword evidence="7 12" id="KW-0479">Metal-binding</keyword>
<dbReference type="GO" id="GO:0070069">
    <property type="term" value="C:cytochrome complex"/>
    <property type="evidence" value="ECO:0007669"/>
    <property type="project" value="UniProtKB-UniRule"/>
</dbReference>
<feature type="transmembrane region" description="Helical" evidence="12">
    <location>
        <begin position="369"/>
        <end position="391"/>
    </location>
</feature>
<comment type="subcellular location">
    <subcellularLocation>
        <location evidence="1">Cell membrane</location>
        <topology evidence="1">Multi-pass membrane protein</topology>
    </subcellularLocation>
</comment>
<dbReference type="GO" id="GO:0016682">
    <property type="term" value="F:oxidoreductase activity, acting on diphenols and related substances as donors, oxygen as acceptor"/>
    <property type="evidence" value="ECO:0007669"/>
    <property type="project" value="TreeGrafter"/>
</dbReference>
<evidence type="ECO:0000256" key="7">
    <source>
        <dbReference type="ARBA" id="ARBA00022723"/>
    </source>
</evidence>
<feature type="transmembrane region" description="Helical" evidence="12">
    <location>
        <begin position="16"/>
        <end position="36"/>
    </location>
</feature>
<keyword evidence="5 12" id="KW-0349">Heme</keyword>
<organism evidence="14 15">
    <name type="scientific">Iamia majanohamensis</name>
    <dbReference type="NCBI Taxonomy" id="467976"/>
    <lineage>
        <taxon>Bacteria</taxon>
        <taxon>Bacillati</taxon>
        <taxon>Actinomycetota</taxon>
        <taxon>Acidimicrobiia</taxon>
        <taxon>Acidimicrobiales</taxon>
        <taxon>Iamiaceae</taxon>
        <taxon>Iamia</taxon>
    </lineage>
</organism>
<name>A0AAF0BV91_9ACTN</name>
<dbReference type="PANTHER" id="PTHR30365:SF15">
    <property type="entry name" value="CYTOCHROME BD UBIQUINOL OXIDASE SUBUNIT 1"/>
    <property type="match status" value="1"/>
</dbReference>
<dbReference type="RefSeq" id="WP_272736073.1">
    <property type="nucleotide sequence ID" value="NZ_CP116942.1"/>
</dbReference>
<keyword evidence="4 12" id="KW-1003">Cell membrane</keyword>
<evidence type="ECO:0000256" key="2">
    <source>
        <dbReference type="ARBA" id="ARBA00009819"/>
    </source>
</evidence>
<keyword evidence="11 12" id="KW-0472">Membrane</keyword>
<keyword evidence="9 12" id="KW-1133">Transmembrane helix</keyword>
<dbReference type="Proteomes" id="UP001216390">
    <property type="component" value="Chromosome"/>
</dbReference>
<keyword evidence="3 12" id="KW-0813">Transport</keyword>
<evidence type="ECO:0000256" key="1">
    <source>
        <dbReference type="ARBA" id="ARBA00004651"/>
    </source>
</evidence>
<dbReference type="GO" id="GO:0005886">
    <property type="term" value="C:plasma membrane"/>
    <property type="evidence" value="ECO:0007669"/>
    <property type="project" value="UniProtKB-SubCell"/>
</dbReference>
<dbReference type="Pfam" id="PF01654">
    <property type="entry name" value="Cyt_bd_oxida_I"/>
    <property type="match status" value="1"/>
</dbReference>
<evidence type="ECO:0000256" key="3">
    <source>
        <dbReference type="ARBA" id="ARBA00022448"/>
    </source>
</evidence>
<evidence type="ECO:0000256" key="8">
    <source>
        <dbReference type="ARBA" id="ARBA00022982"/>
    </source>
</evidence>
<evidence type="ECO:0000256" key="10">
    <source>
        <dbReference type="ARBA" id="ARBA00023004"/>
    </source>
</evidence>
<feature type="transmembrane region" description="Helical" evidence="12">
    <location>
        <begin position="127"/>
        <end position="150"/>
    </location>
</feature>
<gene>
    <name evidence="14" type="ORF">PO878_18795</name>
</gene>
<evidence type="ECO:0000256" key="4">
    <source>
        <dbReference type="ARBA" id="ARBA00022475"/>
    </source>
</evidence>
<keyword evidence="10 12" id="KW-0408">Iron</keyword>
<dbReference type="AlphaFoldDB" id="A0AAF0BV91"/>
<keyword evidence="8 12" id="KW-0249">Electron transport</keyword>
<proteinExistence type="inferred from homology"/>
<dbReference type="KEGG" id="ima:PO878_18795"/>
<evidence type="ECO:0000256" key="5">
    <source>
        <dbReference type="ARBA" id="ARBA00022617"/>
    </source>
</evidence>
<evidence type="ECO:0000313" key="14">
    <source>
        <dbReference type="EMBL" id="WCO66550.1"/>
    </source>
</evidence>
<feature type="transmembrane region" description="Helical" evidence="12">
    <location>
        <begin position="95"/>
        <end position="115"/>
    </location>
</feature>
<comment type="similarity">
    <text evidence="2 12">Belongs to the cytochrome ubiquinol oxidase subunit 1 family.</text>
</comment>
<dbReference type="GO" id="GO:0009055">
    <property type="term" value="F:electron transfer activity"/>
    <property type="evidence" value="ECO:0007669"/>
    <property type="project" value="UniProtKB-UniRule"/>
</dbReference>
<feature type="region of interest" description="Disordered" evidence="13">
    <location>
        <begin position="463"/>
        <end position="486"/>
    </location>
</feature>
<keyword evidence="6 12" id="KW-0812">Transmembrane</keyword>
<sequence>MDVVTLARWQFGITTVYHFLMVPLTIGLSLVVAWFQTRWHRTGDEAYLRLTRFFGKLFLINFAMGVVTGIVQEFQFGMAWASYSRFVGDVFGAPLAMEALVAFFLESTFLGLWVFGWDRLPPRVHLATIWAAAIGTVLSAYFIVAANSWMQHPVGVRFDRATGRAELTDIGAVLTNPTTLAAYPHVIAGAILTAAVFVGGISAWLLARDEGVPEDDRGALRRAVRGSIALTFVAGLAVGVSGHFQTRLMFEQQPMKMAAAEALCDTEVGPGLSVFAVGDVSAECDVRSAVVPKALSLLATDTTDAEISGVRDLNVEYAERYGEGDYRPNLIVAYWGFRAMILFGAIAAVGAAVAWWLTRGGRDLPRRRWVRRTSLAVIATPFLANAAGWIFTEMGRQPWVVAPNLDGIPEVRLLTAEAVSSSVSGWMVLTTLVGFTLVYAALMVVEVVLLRRYVRAGLAGTDAPVPGAGDEDEDDGDEPPTTDDEADRVLAFAY</sequence>
<feature type="transmembrane region" description="Helical" evidence="12">
    <location>
        <begin position="228"/>
        <end position="246"/>
    </location>
</feature>
<dbReference type="InterPro" id="IPR002585">
    <property type="entry name" value="Cyt-d_ubiquinol_oxidase_su_1"/>
</dbReference>
<evidence type="ECO:0000256" key="13">
    <source>
        <dbReference type="SAM" id="MobiDB-lite"/>
    </source>
</evidence>
<dbReference type="GO" id="GO:0020037">
    <property type="term" value="F:heme binding"/>
    <property type="evidence" value="ECO:0007669"/>
    <property type="project" value="TreeGrafter"/>
</dbReference>
<evidence type="ECO:0000256" key="9">
    <source>
        <dbReference type="ARBA" id="ARBA00022989"/>
    </source>
</evidence>
<dbReference type="PIRSF" id="PIRSF006446">
    <property type="entry name" value="Cyt_quinol_oxidase_1"/>
    <property type="match status" value="1"/>
</dbReference>
<dbReference type="EMBL" id="CP116942">
    <property type="protein sequence ID" value="WCO66550.1"/>
    <property type="molecule type" value="Genomic_DNA"/>
</dbReference>
<feature type="transmembrane region" description="Helical" evidence="12">
    <location>
        <begin position="335"/>
        <end position="357"/>
    </location>
</feature>
<reference evidence="14" key="1">
    <citation type="submission" date="2023-01" db="EMBL/GenBank/DDBJ databases">
        <title>The diversity of Class Acidimicrobiia in South China Sea sediment environments and the proposal of Iamia marina sp. nov., a novel species of the genus Iamia.</title>
        <authorList>
            <person name="He Y."/>
            <person name="Tian X."/>
        </authorList>
    </citation>
    <scope>NUCLEOTIDE SEQUENCE</scope>
    <source>
        <strain evidence="14">DSM 19957</strain>
    </source>
</reference>
<evidence type="ECO:0000313" key="15">
    <source>
        <dbReference type="Proteomes" id="UP001216390"/>
    </source>
</evidence>
<feature type="transmembrane region" description="Helical" evidence="12">
    <location>
        <begin position="423"/>
        <end position="445"/>
    </location>
</feature>
<evidence type="ECO:0000256" key="6">
    <source>
        <dbReference type="ARBA" id="ARBA00022692"/>
    </source>
</evidence>
<dbReference type="GO" id="GO:0019646">
    <property type="term" value="P:aerobic electron transport chain"/>
    <property type="evidence" value="ECO:0007669"/>
    <property type="project" value="InterPro"/>
</dbReference>
<dbReference type="PANTHER" id="PTHR30365">
    <property type="entry name" value="CYTOCHROME D UBIQUINOL OXIDASE"/>
    <property type="match status" value="1"/>
</dbReference>
<feature type="transmembrane region" description="Helical" evidence="12">
    <location>
        <begin position="186"/>
        <end position="207"/>
    </location>
</feature>
<feature type="compositionally biased region" description="Acidic residues" evidence="13">
    <location>
        <begin position="469"/>
        <end position="486"/>
    </location>
</feature>